<dbReference type="PROSITE" id="PS00079">
    <property type="entry name" value="MULTICOPPER_OXIDASE1"/>
    <property type="match status" value="1"/>
</dbReference>
<evidence type="ECO:0008006" key="5">
    <source>
        <dbReference type="Google" id="ProtNLM"/>
    </source>
</evidence>
<protein>
    <recommendedName>
        <fullName evidence="5">Blue copper protein</fullName>
    </recommendedName>
</protein>
<keyword evidence="2" id="KW-0732">Signal</keyword>
<dbReference type="KEGG" id="apro:F751_0939"/>
<feature type="chain" id="PRO_5001828815" description="Blue copper protein" evidence="2">
    <location>
        <begin position="19"/>
        <end position="227"/>
    </location>
</feature>
<dbReference type="InterPro" id="IPR008972">
    <property type="entry name" value="Cupredoxin"/>
</dbReference>
<proteinExistence type="predicted"/>
<sequence>MAKFTPVLLLCLLTAAAASRVSLRDLGSAGRKLQSDSLRIVWRLGITYETIYLVVGDSATFRWAGDGEHSVALAPGPGICTGLREVSEDGEQGEYTVTFGTPGTFVYTSDENNDCESGLAIVIVVESDVLLILGVGLATANAISIPGRQLLADFPVDWKLGTVYPPLNITVGDTVSVLECGNYTLVSDPPSSDGSFSKTFDTKGTFWYACSVGSHCEDGLRITVYVK</sequence>
<organism evidence="3 4">
    <name type="scientific">Auxenochlorella protothecoides</name>
    <name type="common">Green microalga</name>
    <name type="synonym">Chlorella protothecoides</name>
    <dbReference type="NCBI Taxonomy" id="3075"/>
    <lineage>
        <taxon>Eukaryota</taxon>
        <taxon>Viridiplantae</taxon>
        <taxon>Chlorophyta</taxon>
        <taxon>core chlorophytes</taxon>
        <taxon>Trebouxiophyceae</taxon>
        <taxon>Chlorellales</taxon>
        <taxon>Chlorellaceae</taxon>
        <taxon>Auxenochlorella</taxon>
    </lineage>
</organism>
<dbReference type="OrthoDB" id="784190at2759"/>
<dbReference type="RefSeq" id="XP_011396601.1">
    <property type="nucleotide sequence ID" value="XM_011398299.1"/>
</dbReference>
<gene>
    <name evidence="3" type="ORF">F751_0939</name>
</gene>
<dbReference type="SUPFAM" id="SSF49503">
    <property type="entry name" value="Cupredoxins"/>
    <property type="match status" value="2"/>
</dbReference>
<evidence type="ECO:0000313" key="4">
    <source>
        <dbReference type="Proteomes" id="UP000028924"/>
    </source>
</evidence>
<name>A0A087SDC1_AUXPR</name>
<dbReference type="GeneID" id="23612330"/>
<dbReference type="AlphaFoldDB" id="A0A087SDC1"/>
<dbReference type="Gene3D" id="2.60.40.420">
    <property type="entry name" value="Cupredoxins - blue copper proteins"/>
    <property type="match status" value="2"/>
</dbReference>
<dbReference type="Proteomes" id="UP000028924">
    <property type="component" value="Unassembled WGS sequence"/>
</dbReference>
<keyword evidence="4" id="KW-1185">Reference proteome</keyword>
<accession>A0A087SDC1</accession>
<dbReference type="InterPro" id="IPR033138">
    <property type="entry name" value="Cu_oxidase_CS"/>
</dbReference>
<feature type="signal peptide" evidence="2">
    <location>
        <begin position="1"/>
        <end position="18"/>
    </location>
</feature>
<dbReference type="EMBL" id="KL662098">
    <property type="protein sequence ID" value="KFM23725.1"/>
    <property type="molecule type" value="Genomic_DNA"/>
</dbReference>
<evidence type="ECO:0000256" key="1">
    <source>
        <dbReference type="ARBA" id="ARBA00022723"/>
    </source>
</evidence>
<keyword evidence="1" id="KW-0479">Metal-binding</keyword>
<reference evidence="3 4" key="1">
    <citation type="journal article" date="2014" name="BMC Genomics">
        <title>Oil accumulation mechanisms of the oleaginous microalga Chlorella protothecoides revealed through its genome, transcriptomes, and proteomes.</title>
        <authorList>
            <person name="Gao C."/>
            <person name="Wang Y."/>
            <person name="Shen Y."/>
            <person name="Yan D."/>
            <person name="He X."/>
            <person name="Dai J."/>
            <person name="Wu Q."/>
        </authorList>
    </citation>
    <scope>NUCLEOTIDE SEQUENCE [LARGE SCALE GENOMIC DNA]</scope>
    <source>
        <strain evidence="3 4">0710</strain>
    </source>
</reference>
<evidence type="ECO:0000313" key="3">
    <source>
        <dbReference type="EMBL" id="KFM23725.1"/>
    </source>
</evidence>
<evidence type="ECO:0000256" key="2">
    <source>
        <dbReference type="SAM" id="SignalP"/>
    </source>
</evidence>
<dbReference type="eggNOG" id="ENOG502S67E">
    <property type="taxonomic scope" value="Eukaryota"/>
</dbReference>
<dbReference type="GO" id="GO:0046872">
    <property type="term" value="F:metal ion binding"/>
    <property type="evidence" value="ECO:0007669"/>
    <property type="project" value="UniProtKB-KW"/>
</dbReference>